<protein>
    <recommendedName>
        <fullName evidence="4">Fork-head domain-containing protein</fullName>
    </recommendedName>
</protein>
<comment type="caution">
    <text evidence="5">The sequence shown here is derived from an EMBL/GenBank/DDBJ whole genome shotgun (WGS) entry which is preliminary data.</text>
</comment>
<gene>
    <name evidence="5" type="ORF">BDZ94DRAFT_1327410</name>
</gene>
<feature type="compositionally biased region" description="Polar residues" evidence="3">
    <location>
        <begin position="264"/>
        <end position="274"/>
    </location>
</feature>
<dbReference type="EMBL" id="MU150532">
    <property type="protein sequence ID" value="KAF9455753.1"/>
    <property type="molecule type" value="Genomic_DNA"/>
</dbReference>
<evidence type="ECO:0000256" key="1">
    <source>
        <dbReference type="ARBA" id="ARBA00023125"/>
    </source>
</evidence>
<name>A0A9P6CC78_9AGAR</name>
<feature type="region of interest" description="Disordered" evidence="3">
    <location>
        <begin position="264"/>
        <end position="288"/>
    </location>
</feature>
<dbReference type="InterPro" id="IPR001766">
    <property type="entry name" value="Fork_head_dom"/>
</dbReference>
<keyword evidence="2" id="KW-0539">Nucleus</keyword>
<feature type="compositionally biased region" description="Acidic residues" evidence="3">
    <location>
        <begin position="165"/>
        <end position="180"/>
    </location>
</feature>
<dbReference type="PANTHER" id="PTHR11829">
    <property type="entry name" value="FORKHEAD BOX PROTEIN"/>
    <property type="match status" value="1"/>
</dbReference>
<evidence type="ECO:0000313" key="6">
    <source>
        <dbReference type="Proteomes" id="UP000807353"/>
    </source>
</evidence>
<evidence type="ECO:0000313" key="5">
    <source>
        <dbReference type="EMBL" id="KAF9455753.1"/>
    </source>
</evidence>
<keyword evidence="6" id="KW-1185">Reference proteome</keyword>
<feature type="compositionally biased region" description="Polar residues" evidence="3">
    <location>
        <begin position="213"/>
        <end position="230"/>
    </location>
</feature>
<dbReference type="Gene3D" id="1.10.10.10">
    <property type="entry name" value="Winged helix-like DNA-binding domain superfamily/Winged helix DNA-binding domain"/>
    <property type="match status" value="1"/>
</dbReference>
<dbReference type="PANTHER" id="PTHR11829:SF343">
    <property type="entry name" value="FORK-HEAD DOMAIN-CONTAINING PROTEIN"/>
    <property type="match status" value="1"/>
</dbReference>
<dbReference type="InterPro" id="IPR050211">
    <property type="entry name" value="FOX_domain-containing"/>
</dbReference>
<feature type="region of interest" description="Disordered" evidence="3">
    <location>
        <begin position="149"/>
        <end position="230"/>
    </location>
</feature>
<dbReference type="OrthoDB" id="5954824at2759"/>
<dbReference type="Proteomes" id="UP000807353">
    <property type="component" value="Unassembled WGS sequence"/>
</dbReference>
<sequence length="419" mass="45607">MGSSQNFGGGTPNQFQHNIPPQHQSFGGPQSQSRSTLLPGQGNNPYEGAGEYSRSQLNIHSDWAVNLYALPDPPGGTRSTQPLAILMKYTPLWRRDTNGSGIIHDASWKNFICHHLSLNKVFCNIQRPITEPGKGKYWVLNVSQGEGYRCKRKRRQKTKTGSSGSDEDTTFVDEPEDFSEDDRSRSGSPGPSSARQERVRRTRGTPYPPPPTSQFLPGSTIASPTQLSIGDPSSLNTYPTMDSAQAQATFGQNKFYGYPTTRTHTHPSFSQSPPVSMRPGPSRSQTAPVQGMISTSPGMYGYGGQVQSVPQQVLRGPLRHSPTEQPSGYPGQAGVSSGGYMDPRNTAAPYDAQYNQGQYGPTGGLACQSLNHLFLVMLQLILLECWDFQSFRDPSSGTLTIIRDCPKSIGGLGTSRDCP</sequence>
<keyword evidence="1 2" id="KW-0238">DNA-binding</keyword>
<dbReference type="GO" id="GO:0000981">
    <property type="term" value="F:DNA-binding transcription factor activity, RNA polymerase II-specific"/>
    <property type="evidence" value="ECO:0007669"/>
    <property type="project" value="TreeGrafter"/>
</dbReference>
<dbReference type="AlphaFoldDB" id="A0A9P6CC78"/>
<dbReference type="GO" id="GO:0000978">
    <property type="term" value="F:RNA polymerase II cis-regulatory region sequence-specific DNA binding"/>
    <property type="evidence" value="ECO:0007669"/>
    <property type="project" value="TreeGrafter"/>
</dbReference>
<feature type="compositionally biased region" description="Polar residues" evidence="3">
    <location>
        <begin position="1"/>
        <end position="44"/>
    </location>
</feature>
<feature type="region of interest" description="Disordered" evidence="3">
    <location>
        <begin position="1"/>
        <end position="51"/>
    </location>
</feature>
<dbReference type="InterPro" id="IPR036388">
    <property type="entry name" value="WH-like_DNA-bd_sf"/>
</dbReference>
<feature type="domain" description="Fork-head" evidence="4">
    <location>
        <begin position="86"/>
        <end position="155"/>
    </location>
</feature>
<evidence type="ECO:0000259" key="4">
    <source>
        <dbReference type="PROSITE" id="PS50039"/>
    </source>
</evidence>
<feature type="region of interest" description="Disordered" evidence="3">
    <location>
        <begin position="317"/>
        <end position="353"/>
    </location>
</feature>
<evidence type="ECO:0000256" key="3">
    <source>
        <dbReference type="SAM" id="MobiDB-lite"/>
    </source>
</evidence>
<comment type="subcellular location">
    <subcellularLocation>
        <location evidence="2">Nucleus</location>
    </subcellularLocation>
</comment>
<proteinExistence type="predicted"/>
<dbReference type="InterPro" id="IPR036390">
    <property type="entry name" value="WH_DNA-bd_sf"/>
</dbReference>
<dbReference type="Pfam" id="PF00250">
    <property type="entry name" value="Forkhead"/>
    <property type="match status" value="1"/>
</dbReference>
<evidence type="ECO:0000256" key="2">
    <source>
        <dbReference type="PROSITE-ProRule" id="PRU00089"/>
    </source>
</evidence>
<dbReference type="SUPFAM" id="SSF46785">
    <property type="entry name" value="Winged helix' DNA-binding domain"/>
    <property type="match status" value="1"/>
</dbReference>
<dbReference type="PROSITE" id="PS50039">
    <property type="entry name" value="FORK_HEAD_3"/>
    <property type="match status" value="1"/>
</dbReference>
<dbReference type="GO" id="GO:0005634">
    <property type="term" value="C:nucleus"/>
    <property type="evidence" value="ECO:0007669"/>
    <property type="project" value="UniProtKB-SubCell"/>
</dbReference>
<feature type="DNA-binding region" description="Fork-head" evidence="2">
    <location>
        <begin position="86"/>
        <end position="155"/>
    </location>
</feature>
<reference evidence="5" key="1">
    <citation type="submission" date="2020-11" db="EMBL/GenBank/DDBJ databases">
        <authorList>
            <consortium name="DOE Joint Genome Institute"/>
            <person name="Ahrendt S."/>
            <person name="Riley R."/>
            <person name="Andreopoulos W."/>
            <person name="Labutti K."/>
            <person name="Pangilinan J."/>
            <person name="Ruiz-Duenas F.J."/>
            <person name="Barrasa J.M."/>
            <person name="Sanchez-Garcia M."/>
            <person name="Camarero S."/>
            <person name="Miyauchi S."/>
            <person name="Serrano A."/>
            <person name="Linde D."/>
            <person name="Babiker R."/>
            <person name="Drula E."/>
            <person name="Ayuso-Fernandez I."/>
            <person name="Pacheco R."/>
            <person name="Padilla G."/>
            <person name="Ferreira P."/>
            <person name="Barriuso J."/>
            <person name="Kellner H."/>
            <person name="Castanera R."/>
            <person name="Alfaro M."/>
            <person name="Ramirez L."/>
            <person name="Pisabarro A.G."/>
            <person name="Kuo A."/>
            <person name="Tritt A."/>
            <person name="Lipzen A."/>
            <person name="He G."/>
            <person name="Yan M."/>
            <person name="Ng V."/>
            <person name="Cullen D."/>
            <person name="Martin F."/>
            <person name="Rosso M.-N."/>
            <person name="Henrissat B."/>
            <person name="Hibbett D."/>
            <person name="Martinez A.T."/>
            <person name="Grigoriev I.V."/>
        </authorList>
    </citation>
    <scope>NUCLEOTIDE SEQUENCE</scope>
    <source>
        <strain evidence="5">CBS 247.69</strain>
    </source>
</reference>
<organism evidence="5 6">
    <name type="scientific">Collybia nuda</name>
    <dbReference type="NCBI Taxonomy" id="64659"/>
    <lineage>
        <taxon>Eukaryota</taxon>
        <taxon>Fungi</taxon>
        <taxon>Dikarya</taxon>
        <taxon>Basidiomycota</taxon>
        <taxon>Agaricomycotina</taxon>
        <taxon>Agaricomycetes</taxon>
        <taxon>Agaricomycetidae</taxon>
        <taxon>Agaricales</taxon>
        <taxon>Tricholomatineae</taxon>
        <taxon>Clitocybaceae</taxon>
        <taxon>Collybia</taxon>
    </lineage>
</organism>
<accession>A0A9P6CC78</accession>